<dbReference type="GO" id="GO:0006272">
    <property type="term" value="P:leading strand elongation"/>
    <property type="evidence" value="ECO:0007669"/>
    <property type="project" value="TreeGrafter"/>
</dbReference>
<evidence type="ECO:0008006" key="4">
    <source>
        <dbReference type="Google" id="ProtNLM"/>
    </source>
</evidence>
<dbReference type="AlphaFoldDB" id="A0A7J0FVX4"/>
<dbReference type="GO" id="GO:0006298">
    <property type="term" value="P:mismatch repair"/>
    <property type="evidence" value="ECO:0007669"/>
    <property type="project" value="TreeGrafter"/>
</dbReference>
<dbReference type="SUPFAM" id="SSF55979">
    <property type="entry name" value="DNA clamp"/>
    <property type="match status" value="1"/>
</dbReference>
<organism evidence="2 3">
    <name type="scientific">Actinidia rufa</name>
    <dbReference type="NCBI Taxonomy" id="165716"/>
    <lineage>
        <taxon>Eukaryota</taxon>
        <taxon>Viridiplantae</taxon>
        <taxon>Streptophyta</taxon>
        <taxon>Embryophyta</taxon>
        <taxon>Tracheophyta</taxon>
        <taxon>Spermatophyta</taxon>
        <taxon>Magnoliopsida</taxon>
        <taxon>eudicotyledons</taxon>
        <taxon>Gunneridae</taxon>
        <taxon>Pentapetalae</taxon>
        <taxon>asterids</taxon>
        <taxon>Ericales</taxon>
        <taxon>Actinidiaceae</taxon>
        <taxon>Actinidia</taxon>
    </lineage>
</organism>
<sequence>MDNFSLLISSVSSLIKIADEARLICKQAGLLLQATNTEHGVAAVLELPRSSFGRLPLCRKTYVDGVNLYDLQMTLAPSHREHAMYFSFNLQQRILTFNFLGPNNAVRNSEVQFIDPPIHANFAEAIYDFTVYVGIPSPTFQNIMSYLNGITADNKVVVSITQTVVRFASGNVAITRGTENGGCNIGGMEGRNGNVEIRICKFSINALLEASRLCATVWLFKAPSIPATDLVCCSVGLMGEMKFHYIPPFPIPAGPSYPPPKRAIPAGPSHPPPNPRTKRRKLQHGEG</sequence>
<dbReference type="OrthoDB" id="1582958at2759"/>
<feature type="compositionally biased region" description="Pro residues" evidence="1">
    <location>
        <begin position="256"/>
        <end position="275"/>
    </location>
</feature>
<dbReference type="GO" id="GO:0003677">
    <property type="term" value="F:DNA binding"/>
    <property type="evidence" value="ECO:0007669"/>
    <property type="project" value="InterPro"/>
</dbReference>
<dbReference type="Proteomes" id="UP000585474">
    <property type="component" value="Unassembled WGS sequence"/>
</dbReference>
<dbReference type="GO" id="GO:0030337">
    <property type="term" value="F:DNA polymerase processivity factor activity"/>
    <property type="evidence" value="ECO:0007669"/>
    <property type="project" value="InterPro"/>
</dbReference>
<comment type="caution">
    <text evidence="2">The sequence shown here is derived from an EMBL/GenBank/DDBJ whole genome shotgun (WGS) entry which is preliminary data.</text>
</comment>
<keyword evidence="3" id="KW-1185">Reference proteome</keyword>
<feature type="region of interest" description="Disordered" evidence="1">
    <location>
        <begin position="256"/>
        <end position="287"/>
    </location>
</feature>
<reference evidence="2 3" key="1">
    <citation type="submission" date="2019-07" db="EMBL/GenBank/DDBJ databases">
        <title>De Novo Assembly of kiwifruit Actinidia rufa.</title>
        <authorList>
            <person name="Sugita-Konishi S."/>
            <person name="Sato K."/>
            <person name="Mori E."/>
            <person name="Abe Y."/>
            <person name="Kisaki G."/>
            <person name="Hamano K."/>
            <person name="Suezawa K."/>
            <person name="Otani M."/>
            <person name="Fukuda T."/>
            <person name="Manabe T."/>
            <person name="Gomi K."/>
            <person name="Tabuchi M."/>
            <person name="Akimitsu K."/>
            <person name="Kataoka I."/>
        </authorList>
    </citation>
    <scope>NUCLEOTIDE SEQUENCE [LARGE SCALE GENOMIC DNA]</scope>
    <source>
        <strain evidence="3">cv. Fuchu</strain>
    </source>
</reference>
<dbReference type="GO" id="GO:0006275">
    <property type="term" value="P:regulation of DNA replication"/>
    <property type="evidence" value="ECO:0007669"/>
    <property type="project" value="InterPro"/>
</dbReference>
<evidence type="ECO:0000313" key="2">
    <source>
        <dbReference type="EMBL" id="GFZ02734.1"/>
    </source>
</evidence>
<dbReference type="InterPro" id="IPR000730">
    <property type="entry name" value="Pr_cel_nuc_antig"/>
</dbReference>
<dbReference type="GO" id="GO:0043626">
    <property type="term" value="C:PCNA complex"/>
    <property type="evidence" value="ECO:0007669"/>
    <property type="project" value="TreeGrafter"/>
</dbReference>
<dbReference type="InterPro" id="IPR046938">
    <property type="entry name" value="DNA_clamp_sf"/>
</dbReference>
<feature type="compositionally biased region" description="Basic residues" evidence="1">
    <location>
        <begin position="276"/>
        <end position="287"/>
    </location>
</feature>
<dbReference type="EMBL" id="BJWL01000015">
    <property type="protein sequence ID" value="GFZ02734.1"/>
    <property type="molecule type" value="Genomic_DNA"/>
</dbReference>
<name>A0A7J0FVX4_9ERIC</name>
<proteinExistence type="predicted"/>
<dbReference type="Gene3D" id="3.70.10.10">
    <property type="match status" value="1"/>
</dbReference>
<dbReference type="PANTHER" id="PTHR11352:SF0">
    <property type="entry name" value="PROLIFERATING CELL NUCLEAR ANTIGEN"/>
    <property type="match status" value="1"/>
</dbReference>
<dbReference type="GO" id="GO:0019985">
    <property type="term" value="P:translesion synthesis"/>
    <property type="evidence" value="ECO:0007669"/>
    <property type="project" value="TreeGrafter"/>
</dbReference>
<evidence type="ECO:0000256" key="1">
    <source>
        <dbReference type="SAM" id="MobiDB-lite"/>
    </source>
</evidence>
<gene>
    <name evidence="2" type="ORF">Acr_15g0013420</name>
</gene>
<accession>A0A7J0FVX4</accession>
<protein>
    <recommendedName>
        <fullName evidence="4">PCNA domain-containing protein</fullName>
    </recommendedName>
</protein>
<evidence type="ECO:0000313" key="3">
    <source>
        <dbReference type="Proteomes" id="UP000585474"/>
    </source>
</evidence>
<dbReference type="PANTHER" id="PTHR11352">
    <property type="entry name" value="PROLIFERATING CELL NUCLEAR ANTIGEN"/>
    <property type="match status" value="1"/>
</dbReference>